<dbReference type="Proteomes" id="UP001526246">
    <property type="component" value="Unassembled WGS sequence"/>
</dbReference>
<comment type="caution">
    <text evidence="1">The sequence shown here is derived from an EMBL/GenBank/DDBJ whole genome shotgun (WGS) entry which is preliminary data.</text>
</comment>
<evidence type="ECO:0000313" key="1">
    <source>
        <dbReference type="EMBL" id="MCW3797502.1"/>
    </source>
</evidence>
<reference evidence="1 2" key="1">
    <citation type="submission" date="2022-10" db="EMBL/GenBank/DDBJ databases">
        <title>Sphingomonas sp.</title>
        <authorList>
            <person name="Jin C."/>
        </authorList>
    </citation>
    <scope>NUCLEOTIDE SEQUENCE [LARGE SCALE GENOMIC DNA]</scope>
    <source>
        <strain evidence="1 2">BN140010</strain>
    </source>
</reference>
<protein>
    <recommendedName>
        <fullName evidence="3">Glycine zipper domain-containing protein</fullName>
    </recommendedName>
</protein>
<sequence length="112" mass="11241">MNKLLMTAAVATGVTLSGCATDRYAYGDPYYNGNRTQGQDALTGAAIGAATGAAVGAVVPGVKVGTGAIAGGLAGAVLGAVVNGRQTYRSTQGQCYYVDQYGQPVYLPNNNC</sequence>
<evidence type="ECO:0000313" key="2">
    <source>
        <dbReference type="Proteomes" id="UP001526246"/>
    </source>
</evidence>
<dbReference type="EMBL" id="JAPDOB010000001">
    <property type="protein sequence ID" value="MCW3797502.1"/>
    <property type="molecule type" value="Genomic_DNA"/>
</dbReference>
<gene>
    <name evidence="1" type="ORF">OMW55_06755</name>
</gene>
<proteinExistence type="predicted"/>
<accession>A0ABT3JEL0</accession>
<keyword evidence="2" id="KW-1185">Reference proteome</keyword>
<evidence type="ECO:0008006" key="3">
    <source>
        <dbReference type="Google" id="ProtNLM"/>
    </source>
</evidence>
<dbReference type="PROSITE" id="PS51257">
    <property type="entry name" value="PROKAR_LIPOPROTEIN"/>
    <property type="match status" value="1"/>
</dbReference>
<dbReference type="RefSeq" id="WP_264881769.1">
    <property type="nucleotide sequence ID" value="NZ_JAPDOB010000001.1"/>
</dbReference>
<name>A0ABT3JEL0_9SPHN</name>
<organism evidence="1 2">
    <name type="scientific">Sphingomonas arvum</name>
    <dbReference type="NCBI Taxonomy" id="2992113"/>
    <lineage>
        <taxon>Bacteria</taxon>
        <taxon>Pseudomonadati</taxon>
        <taxon>Pseudomonadota</taxon>
        <taxon>Alphaproteobacteria</taxon>
        <taxon>Sphingomonadales</taxon>
        <taxon>Sphingomonadaceae</taxon>
        <taxon>Sphingomonas</taxon>
    </lineage>
</organism>